<dbReference type="PANTHER" id="PTHR11739">
    <property type="entry name" value="CITRATE SYNTHASE"/>
    <property type="match status" value="1"/>
</dbReference>
<dbReference type="InterPro" id="IPR036969">
    <property type="entry name" value="Citrate_synthase_sf"/>
</dbReference>
<comment type="similarity">
    <text evidence="2 5">Belongs to the citrate synthase family.</text>
</comment>
<dbReference type="InterPro" id="IPR002020">
    <property type="entry name" value="Citrate_synthase"/>
</dbReference>
<comment type="pathway">
    <text evidence="1">Carbohydrate metabolism; tricarboxylic acid cycle.</text>
</comment>
<organism evidence="7 8">
    <name type="scientific">Ornithinimicrobium faecis</name>
    <dbReference type="NCBI Taxonomy" id="2934158"/>
    <lineage>
        <taxon>Bacteria</taxon>
        <taxon>Bacillati</taxon>
        <taxon>Actinomycetota</taxon>
        <taxon>Actinomycetes</taxon>
        <taxon>Micrococcales</taxon>
        <taxon>Ornithinimicrobiaceae</taxon>
        <taxon>Ornithinimicrobium</taxon>
    </lineage>
</organism>
<dbReference type="Gene3D" id="1.10.230.10">
    <property type="entry name" value="Cytochrome P450-Terp, domain 2"/>
    <property type="match status" value="1"/>
</dbReference>
<dbReference type="InterPro" id="IPR016143">
    <property type="entry name" value="Citrate_synth-like_sm_a-sub"/>
</dbReference>
<protein>
    <recommendedName>
        <fullName evidence="3">citrate synthase (unknown stereospecificity)</fullName>
        <ecNumber evidence="3">2.3.3.16</ecNumber>
    </recommendedName>
</protein>
<feature type="domain" description="Helix-turn-helix" evidence="6">
    <location>
        <begin position="5"/>
        <end position="51"/>
    </location>
</feature>
<name>A0ABY4YP75_9MICO</name>
<dbReference type="Pfam" id="PF12728">
    <property type="entry name" value="HTH_17"/>
    <property type="match status" value="1"/>
</dbReference>
<proteinExistence type="inferred from homology"/>
<dbReference type="Gene3D" id="1.10.1660.10">
    <property type="match status" value="1"/>
</dbReference>
<dbReference type="EMBL" id="CP099489">
    <property type="protein sequence ID" value="USQ78583.1"/>
    <property type="molecule type" value="Genomic_DNA"/>
</dbReference>
<dbReference type="InterPro" id="IPR016142">
    <property type="entry name" value="Citrate_synth-like_lrg_a-sub"/>
</dbReference>
<dbReference type="Proteomes" id="UP001056455">
    <property type="component" value="Chromosome"/>
</dbReference>
<dbReference type="InterPro" id="IPR009061">
    <property type="entry name" value="DNA-bd_dom_put_sf"/>
</dbReference>
<reference evidence="7" key="1">
    <citation type="submission" date="2022-06" db="EMBL/GenBank/DDBJ databases">
        <title>Ornithinimicrobium HY1793.</title>
        <authorList>
            <person name="Huang Y."/>
        </authorList>
    </citation>
    <scope>NUCLEOTIDE SEQUENCE</scope>
    <source>
        <strain evidence="7">HY1793</strain>
    </source>
</reference>
<gene>
    <name evidence="7" type="ORF">NF556_13180</name>
</gene>
<keyword evidence="4 5" id="KW-0808">Transferase</keyword>
<evidence type="ECO:0000256" key="1">
    <source>
        <dbReference type="ARBA" id="ARBA00005163"/>
    </source>
</evidence>
<dbReference type="EC" id="2.3.3.16" evidence="3"/>
<keyword evidence="8" id="KW-1185">Reference proteome</keyword>
<dbReference type="Gene3D" id="1.10.580.10">
    <property type="entry name" value="Citrate Synthase, domain 1"/>
    <property type="match status" value="1"/>
</dbReference>
<dbReference type="Pfam" id="PF00285">
    <property type="entry name" value="Citrate_synt"/>
    <property type="match status" value="1"/>
</dbReference>
<dbReference type="InterPro" id="IPR041657">
    <property type="entry name" value="HTH_17"/>
</dbReference>
<evidence type="ECO:0000313" key="8">
    <source>
        <dbReference type="Proteomes" id="UP001056455"/>
    </source>
</evidence>
<dbReference type="PROSITE" id="PS00480">
    <property type="entry name" value="CITRATE_SYNTHASE"/>
    <property type="match status" value="1"/>
</dbReference>
<dbReference type="InterPro" id="IPR019810">
    <property type="entry name" value="Citrate_synthase_AS"/>
</dbReference>
<evidence type="ECO:0000259" key="6">
    <source>
        <dbReference type="Pfam" id="PF12728"/>
    </source>
</evidence>
<evidence type="ECO:0000313" key="7">
    <source>
        <dbReference type="EMBL" id="USQ78583.1"/>
    </source>
</evidence>
<evidence type="ECO:0000256" key="3">
    <source>
        <dbReference type="ARBA" id="ARBA00012972"/>
    </source>
</evidence>
<sequence>MSGELTTAQVADYLGVKVQTVYAYVSRGVLTPARKEPGTGSLFRLDDVQTLVSGGRGGRRARQPAASDDVRTTITEITAGTLAYRGTDIAELAGRSSYEQVRALLTGDSGVSGAPTAAEQESLAAVMSVLPAQSAPLDRFKHAVLVGATTDPGRQDRQPSAIARAGRRAALLMALTLPGATLVPPVKSTPEPTIEPTVDPTVGPSLADTLATALKPCPAHLLDATLVLLADHDLAVSTTAVRVAISSGADPYSALLAGLAAADSPQHVAASLQANDWLGTALAAPQDALDAALVSDRPPPGFGHLIYTEVDPRAQILLDLLAPSVPTQQWAAVTLLESELLERRGWVLNIDLAIALLVRLHGLPRHVGPAIFACARTAGWTAHALEELAEPAMRFRLRGIYSGERGRRSSPLH</sequence>
<evidence type="ECO:0000256" key="4">
    <source>
        <dbReference type="ARBA" id="ARBA00022679"/>
    </source>
</evidence>
<accession>A0ABY4YP75</accession>
<dbReference type="RefSeq" id="WP_252591381.1">
    <property type="nucleotide sequence ID" value="NZ_CP099489.1"/>
</dbReference>
<dbReference type="SUPFAM" id="SSF48256">
    <property type="entry name" value="Citrate synthase"/>
    <property type="match status" value="1"/>
</dbReference>
<dbReference type="SUPFAM" id="SSF46955">
    <property type="entry name" value="Putative DNA-binding domain"/>
    <property type="match status" value="1"/>
</dbReference>
<dbReference type="PANTHER" id="PTHR11739:SF4">
    <property type="entry name" value="CITRATE SYNTHASE, PEROXISOMAL"/>
    <property type="match status" value="1"/>
</dbReference>
<evidence type="ECO:0000256" key="2">
    <source>
        <dbReference type="ARBA" id="ARBA00010566"/>
    </source>
</evidence>
<evidence type="ECO:0000256" key="5">
    <source>
        <dbReference type="RuleBase" id="RU003406"/>
    </source>
</evidence>